<dbReference type="SUPFAM" id="SSF56300">
    <property type="entry name" value="Metallo-dependent phosphatases"/>
    <property type="match status" value="1"/>
</dbReference>
<accession>A0A543DIX9</accession>
<evidence type="ECO:0000259" key="1">
    <source>
        <dbReference type="Pfam" id="PF00149"/>
    </source>
</evidence>
<dbReference type="AlphaFoldDB" id="A0A543DIX9"/>
<feature type="domain" description="Calcineurin-like phosphoesterase" evidence="1">
    <location>
        <begin position="1"/>
        <end position="214"/>
    </location>
</feature>
<dbReference type="EMBL" id="VFPA01000003">
    <property type="protein sequence ID" value="TQM09289.1"/>
    <property type="molecule type" value="Genomic_DNA"/>
</dbReference>
<evidence type="ECO:0000313" key="3">
    <source>
        <dbReference type="Proteomes" id="UP000315677"/>
    </source>
</evidence>
<reference evidence="2 3" key="1">
    <citation type="submission" date="2019-06" db="EMBL/GenBank/DDBJ databases">
        <title>Sequencing the genomes of 1000 actinobacteria strains.</title>
        <authorList>
            <person name="Klenk H.-P."/>
        </authorList>
    </citation>
    <scope>NUCLEOTIDE SEQUENCE [LARGE SCALE GENOMIC DNA]</scope>
    <source>
        <strain evidence="2 3">DSM 45301</strain>
    </source>
</reference>
<name>A0A543DIX9_9PSEU</name>
<dbReference type="GO" id="GO:0016787">
    <property type="term" value="F:hydrolase activity"/>
    <property type="evidence" value="ECO:0007669"/>
    <property type="project" value="InterPro"/>
</dbReference>
<protein>
    <submittedName>
        <fullName evidence="2">Calcineurin-like phosphoesterase family protein</fullName>
    </submittedName>
</protein>
<evidence type="ECO:0000313" key="2">
    <source>
        <dbReference type="EMBL" id="TQM09289.1"/>
    </source>
</evidence>
<keyword evidence="3" id="KW-1185">Reference proteome</keyword>
<dbReference type="RefSeq" id="WP_142057366.1">
    <property type="nucleotide sequence ID" value="NZ_VFPA01000003.1"/>
</dbReference>
<dbReference type="InterPro" id="IPR029052">
    <property type="entry name" value="Metallo-depent_PP-like"/>
</dbReference>
<dbReference type="Gene3D" id="3.60.21.10">
    <property type="match status" value="1"/>
</dbReference>
<dbReference type="InterPro" id="IPR004843">
    <property type="entry name" value="Calcineurin-like_PHP"/>
</dbReference>
<gene>
    <name evidence="2" type="ORF">FB558_5041</name>
</gene>
<proteinExistence type="predicted"/>
<comment type="caution">
    <text evidence="2">The sequence shown here is derived from an EMBL/GenBank/DDBJ whole genome shotgun (WGS) entry which is preliminary data.</text>
</comment>
<dbReference type="OrthoDB" id="3720547at2"/>
<dbReference type="Proteomes" id="UP000315677">
    <property type="component" value="Unassembled WGS sequence"/>
</dbReference>
<dbReference type="Pfam" id="PF00149">
    <property type="entry name" value="Metallophos"/>
    <property type="match status" value="1"/>
</dbReference>
<sequence length="292" mass="31490">MKIAFFGDVHGCVLHALGAAVLLQRHRGITLDAVVQVGDLGAFPSADRWDEPTRRFAATTPAQGDFFRLLDPSPALADGVRRALAEVPPFTFVSGNHEDHDWLAGLHAAAGDTLVPVDPLGAYRHVQCGEIVEVAGQRVAFLGRIEAPGTPFDYDEQAFARTLAAAPGSVDILVTHDGPYGLSRNMRGEVQGSARMTALIEHLPRLHVGGHYHHENGPRYHGDTVSYTLAQLVPPVRTKWSPEPVNPRQQIVPGSIALLDTDGHVVEYVHDGWLADVHGDDLDLTALLTAAC</sequence>
<organism evidence="2 3">
    <name type="scientific">Pseudonocardia kunmingensis</name>
    <dbReference type="NCBI Taxonomy" id="630975"/>
    <lineage>
        <taxon>Bacteria</taxon>
        <taxon>Bacillati</taxon>
        <taxon>Actinomycetota</taxon>
        <taxon>Actinomycetes</taxon>
        <taxon>Pseudonocardiales</taxon>
        <taxon>Pseudonocardiaceae</taxon>
        <taxon>Pseudonocardia</taxon>
    </lineage>
</organism>